<feature type="compositionally biased region" description="Basic residues" evidence="1">
    <location>
        <begin position="205"/>
        <end position="216"/>
    </location>
</feature>
<dbReference type="eggNOG" id="ENOG502T999">
    <property type="taxonomic scope" value="Eukaryota"/>
</dbReference>
<dbReference type="OMA" id="YEPRRTC"/>
<feature type="region of interest" description="Disordered" evidence="1">
    <location>
        <begin position="440"/>
        <end position="464"/>
    </location>
</feature>
<dbReference type="InParanoid" id="B4KLN1"/>
<keyword evidence="3" id="KW-1185">Reference proteome</keyword>
<dbReference type="AlphaFoldDB" id="B4KLN1"/>
<gene>
    <name evidence="2" type="primary">Dmoj\GI19440</name>
    <name evidence="2" type="ORF">Dmoj_GI19440</name>
</gene>
<proteinExistence type="predicted"/>
<feature type="compositionally biased region" description="Basic and acidic residues" evidence="1">
    <location>
        <begin position="769"/>
        <end position="782"/>
    </location>
</feature>
<name>B4KLN1_DROMO</name>
<dbReference type="KEGG" id="dmo:Dmoj_GI19440"/>
<reference evidence="2" key="1">
    <citation type="journal article" date="2007" name="Nature">
        <title>Evolution of genes and genomes on the Drosophila phylogeny.</title>
        <authorList>
            <consortium name="Drosophila 12 Genomes Consortium"/>
            <person name="Clark A.G."/>
            <person name="Eisen M.B."/>
            <person name="Smith D.R."/>
            <person name="Bergman C.M."/>
            <person name="Oliver B."/>
            <person name="Markow T.A."/>
            <person name="Kaufman T.C."/>
            <person name="Kellis M."/>
            <person name="Gelbart W."/>
            <person name="Iyer V.N."/>
            <person name="Pollard D.A."/>
            <person name="Sackton T.B."/>
            <person name="Larracuente A.M."/>
            <person name="Singh N.D."/>
            <person name="Abad J.P."/>
            <person name="Abt D.N."/>
            <person name="Adryan B."/>
            <person name="Aguade M."/>
            <person name="Akashi H."/>
            <person name="Anderson W.W."/>
            <person name="Aquadro C.F."/>
            <person name="Ardell D.H."/>
            <person name="Arguello R."/>
            <person name="Artieri C.G."/>
            <person name="Barbash D.A."/>
            <person name="Barker D."/>
            <person name="Barsanti P."/>
            <person name="Batterham P."/>
            <person name="Batzoglou S."/>
            <person name="Begun D."/>
            <person name="Bhutkar A."/>
            <person name="Blanco E."/>
            <person name="Bosak S.A."/>
            <person name="Bradley R.K."/>
            <person name="Brand A.D."/>
            <person name="Brent M.R."/>
            <person name="Brooks A.N."/>
            <person name="Brown R.H."/>
            <person name="Butlin R.K."/>
            <person name="Caggese C."/>
            <person name="Calvi B.R."/>
            <person name="Bernardo de Carvalho A."/>
            <person name="Caspi A."/>
            <person name="Castrezana S."/>
            <person name="Celniker S.E."/>
            <person name="Chang J.L."/>
            <person name="Chapple C."/>
            <person name="Chatterji S."/>
            <person name="Chinwalla A."/>
            <person name="Civetta A."/>
            <person name="Clifton S.W."/>
            <person name="Comeron J.M."/>
            <person name="Costello J.C."/>
            <person name="Coyne J.A."/>
            <person name="Daub J."/>
            <person name="David R.G."/>
            <person name="Delcher A.L."/>
            <person name="Delehaunty K."/>
            <person name="Do C.B."/>
            <person name="Ebling H."/>
            <person name="Edwards K."/>
            <person name="Eickbush T."/>
            <person name="Evans J.D."/>
            <person name="Filipski A."/>
            <person name="Findeiss S."/>
            <person name="Freyhult E."/>
            <person name="Fulton L."/>
            <person name="Fulton R."/>
            <person name="Garcia A.C."/>
            <person name="Gardiner A."/>
            <person name="Garfield D.A."/>
            <person name="Garvin B.E."/>
            <person name="Gibson G."/>
            <person name="Gilbert D."/>
            <person name="Gnerre S."/>
            <person name="Godfrey J."/>
            <person name="Good R."/>
            <person name="Gotea V."/>
            <person name="Gravely B."/>
            <person name="Greenberg A.J."/>
            <person name="Griffiths-Jones S."/>
            <person name="Gross S."/>
            <person name="Guigo R."/>
            <person name="Gustafson E.A."/>
            <person name="Haerty W."/>
            <person name="Hahn M.W."/>
            <person name="Halligan D.L."/>
            <person name="Halpern A.L."/>
            <person name="Halter G.M."/>
            <person name="Han M.V."/>
            <person name="Heger A."/>
            <person name="Hillier L."/>
            <person name="Hinrichs A.S."/>
            <person name="Holmes I."/>
            <person name="Hoskins R.A."/>
            <person name="Hubisz M.J."/>
            <person name="Hultmark D."/>
            <person name="Huntley M.A."/>
            <person name="Jaffe D.B."/>
            <person name="Jagadeeshan S."/>
            <person name="Jeck W.R."/>
            <person name="Johnson J."/>
            <person name="Jones C.D."/>
            <person name="Jordan W.C."/>
            <person name="Karpen G.H."/>
            <person name="Kataoka E."/>
            <person name="Keightley P.D."/>
            <person name="Kheradpour P."/>
            <person name="Kirkness E.F."/>
            <person name="Koerich L.B."/>
            <person name="Kristiansen K."/>
            <person name="Kudrna D."/>
            <person name="Kulathinal R.J."/>
            <person name="Kumar S."/>
            <person name="Kwok R."/>
            <person name="Lander E."/>
            <person name="Langley C.H."/>
            <person name="Lapoint R."/>
            <person name="Lazzaro B.P."/>
            <person name="Lee S.J."/>
            <person name="Levesque L."/>
            <person name="Li R."/>
            <person name="Lin C.F."/>
            <person name="Lin M.F."/>
            <person name="Lindblad-Toh K."/>
            <person name="Llopart A."/>
            <person name="Long M."/>
            <person name="Low L."/>
            <person name="Lozovsky E."/>
            <person name="Lu J."/>
            <person name="Luo M."/>
            <person name="Machado C.A."/>
            <person name="Makalowski W."/>
            <person name="Marzo M."/>
            <person name="Matsuda M."/>
            <person name="Matzkin L."/>
            <person name="McAllister B."/>
            <person name="McBride C.S."/>
            <person name="McKernan B."/>
            <person name="McKernan K."/>
            <person name="Mendez-Lago M."/>
            <person name="Minx P."/>
            <person name="Mollenhauer M.U."/>
            <person name="Montooth K."/>
            <person name="Mount S.M."/>
            <person name="Mu X."/>
            <person name="Myers E."/>
            <person name="Negre B."/>
            <person name="Newfeld S."/>
            <person name="Nielsen R."/>
            <person name="Noor M.A."/>
            <person name="O'Grady P."/>
            <person name="Pachter L."/>
            <person name="Papaceit M."/>
            <person name="Parisi M.J."/>
            <person name="Parisi M."/>
            <person name="Parts L."/>
            <person name="Pedersen J.S."/>
            <person name="Pesole G."/>
            <person name="Phillippy A.M."/>
            <person name="Ponting C.P."/>
            <person name="Pop M."/>
            <person name="Porcelli D."/>
            <person name="Powell J.R."/>
            <person name="Prohaska S."/>
            <person name="Pruitt K."/>
            <person name="Puig M."/>
            <person name="Quesneville H."/>
            <person name="Ram K.R."/>
            <person name="Rand D."/>
            <person name="Rasmussen M.D."/>
            <person name="Reed L.K."/>
            <person name="Reenan R."/>
            <person name="Reily A."/>
            <person name="Remington K.A."/>
            <person name="Rieger T.T."/>
            <person name="Ritchie M.G."/>
            <person name="Robin C."/>
            <person name="Rogers Y.H."/>
            <person name="Rohde C."/>
            <person name="Rozas J."/>
            <person name="Rubenfield M.J."/>
            <person name="Ruiz A."/>
            <person name="Russo S."/>
            <person name="Salzberg S.L."/>
            <person name="Sanchez-Gracia A."/>
            <person name="Saranga D.J."/>
            <person name="Sato H."/>
            <person name="Schaeffer S.W."/>
            <person name="Schatz M.C."/>
            <person name="Schlenke T."/>
            <person name="Schwartz R."/>
            <person name="Segarra C."/>
            <person name="Singh R.S."/>
            <person name="Sirot L."/>
            <person name="Sirota M."/>
            <person name="Sisneros N.B."/>
            <person name="Smith C.D."/>
            <person name="Smith T.F."/>
            <person name="Spieth J."/>
            <person name="Stage D.E."/>
            <person name="Stark A."/>
            <person name="Stephan W."/>
            <person name="Strausberg R.L."/>
            <person name="Strempel S."/>
            <person name="Sturgill D."/>
            <person name="Sutton G."/>
            <person name="Sutton G.G."/>
            <person name="Tao W."/>
            <person name="Teichmann S."/>
            <person name="Tobari Y.N."/>
            <person name="Tomimura Y."/>
            <person name="Tsolas J.M."/>
            <person name="Valente V.L."/>
            <person name="Venter E."/>
            <person name="Venter J.C."/>
            <person name="Vicario S."/>
            <person name="Vieira F.G."/>
            <person name="Vilella A.J."/>
            <person name="Villasante A."/>
            <person name="Walenz B."/>
            <person name="Wang J."/>
            <person name="Wasserman M."/>
            <person name="Watts T."/>
            <person name="Wilson D."/>
            <person name="Wilson R.K."/>
            <person name="Wing R.A."/>
            <person name="Wolfner M.F."/>
            <person name="Wong A."/>
            <person name="Wong G.K."/>
            <person name="Wu C.I."/>
            <person name="Wu G."/>
            <person name="Yamamoto D."/>
            <person name="Yang H.P."/>
            <person name="Yang S.P."/>
            <person name="Yorke J.A."/>
            <person name="Yoshida K."/>
            <person name="Zdobnov E."/>
            <person name="Zhang P."/>
            <person name="Zhang Y."/>
            <person name="Zimin A.V."/>
            <person name="Baldwin J."/>
            <person name="Abdouelleil A."/>
            <person name="Abdulkadir J."/>
            <person name="Abebe A."/>
            <person name="Abera B."/>
            <person name="Abreu J."/>
            <person name="Acer S.C."/>
            <person name="Aftuck L."/>
            <person name="Alexander A."/>
            <person name="An P."/>
            <person name="Anderson E."/>
            <person name="Anderson S."/>
            <person name="Arachi H."/>
            <person name="Azer M."/>
            <person name="Bachantsang P."/>
            <person name="Barry A."/>
            <person name="Bayul T."/>
            <person name="Berlin A."/>
            <person name="Bessette D."/>
            <person name="Bloom T."/>
            <person name="Blye J."/>
            <person name="Boguslavskiy L."/>
            <person name="Bonnet C."/>
            <person name="Boukhgalter B."/>
            <person name="Bourzgui I."/>
            <person name="Brown A."/>
            <person name="Cahill P."/>
            <person name="Channer S."/>
            <person name="Cheshatsang Y."/>
            <person name="Chuda L."/>
            <person name="Citroen M."/>
            <person name="Collymore A."/>
            <person name="Cooke P."/>
            <person name="Costello M."/>
            <person name="D'Aco K."/>
            <person name="Daza R."/>
            <person name="De Haan G."/>
            <person name="DeGray S."/>
            <person name="DeMaso C."/>
            <person name="Dhargay N."/>
            <person name="Dooley K."/>
            <person name="Dooley E."/>
            <person name="Doricent M."/>
            <person name="Dorje P."/>
            <person name="Dorjee K."/>
            <person name="Dupes A."/>
            <person name="Elong R."/>
            <person name="Falk J."/>
            <person name="Farina A."/>
            <person name="Faro S."/>
            <person name="Ferguson D."/>
            <person name="Fisher S."/>
            <person name="Foley C.D."/>
            <person name="Franke A."/>
            <person name="Friedrich D."/>
            <person name="Gadbois L."/>
            <person name="Gearin G."/>
            <person name="Gearin C.R."/>
            <person name="Giannoukos G."/>
            <person name="Goode T."/>
            <person name="Graham J."/>
            <person name="Grandbois E."/>
            <person name="Grewal S."/>
            <person name="Gyaltsen K."/>
            <person name="Hafez N."/>
            <person name="Hagos B."/>
            <person name="Hall J."/>
            <person name="Henson C."/>
            <person name="Hollinger A."/>
            <person name="Honan T."/>
            <person name="Huard M.D."/>
            <person name="Hughes L."/>
            <person name="Hurhula B."/>
            <person name="Husby M.E."/>
            <person name="Kamat A."/>
            <person name="Kanga B."/>
            <person name="Kashin S."/>
            <person name="Khazanovich D."/>
            <person name="Kisner P."/>
            <person name="Lance K."/>
            <person name="Lara M."/>
            <person name="Lee W."/>
            <person name="Lennon N."/>
            <person name="Letendre F."/>
            <person name="LeVine R."/>
            <person name="Lipovsky A."/>
            <person name="Liu X."/>
            <person name="Liu J."/>
            <person name="Liu S."/>
            <person name="Lokyitsang T."/>
            <person name="Lokyitsang Y."/>
            <person name="Lubonja R."/>
            <person name="Lui A."/>
            <person name="MacDonald P."/>
            <person name="Magnisalis V."/>
            <person name="Maru K."/>
            <person name="Matthews C."/>
            <person name="McCusker W."/>
            <person name="McDonough S."/>
            <person name="Mehta T."/>
            <person name="Meldrim J."/>
            <person name="Meneus L."/>
            <person name="Mihai O."/>
            <person name="Mihalev A."/>
            <person name="Mihova T."/>
            <person name="Mittelman R."/>
            <person name="Mlenga V."/>
            <person name="Montmayeur A."/>
            <person name="Mulrain L."/>
            <person name="Navidi A."/>
            <person name="Naylor J."/>
            <person name="Negash T."/>
            <person name="Nguyen T."/>
            <person name="Nguyen N."/>
            <person name="Nicol R."/>
            <person name="Norbu C."/>
            <person name="Norbu N."/>
            <person name="Novod N."/>
            <person name="O'Neill B."/>
            <person name="Osman S."/>
            <person name="Markiewicz E."/>
            <person name="Oyono O.L."/>
            <person name="Patti C."/>
            <person name="Phunkhang P."/>
            <person name="Pierre F."/>
            <person name="Priest M."/>
            <person name="Raghuraman S."/>
            <person name="Rege F."/>
            <person name="Reyes R."/>
            <person name="Rise C."/>
            <person name="Rogov P."/>
            <person name="Ross K."/>
            <person name="Ryan E."/>
            <person name="Settipalli S."/>
            <person name="Shea T."/>
            <person name="Sherpa N."/>
            <person name="Shi L."/>
            <person name="Shih D."/>
            <person name="Sparrow T."/>
            <person name="Spaulding J."/>
            <person name="Stalker J."/>
            <person name="Stange-Thomann N."/>
            <person name="Stavropoulos S."/>
            <person name="Stone C."/>
            <person name="Strader C."/>
            <person name="Tesfaye S."/>
            <person name="Thomson T."/>
            <person name="Thoulutsang Y."/>
            <person name="Thoulutsang D."/>
            <person name="Topham K."/>
            <person name="Topping I."/>
            <person name="Tsamla T."/>
            <person name="Vassiliev H."/>
            <person name="Vo A."/>
            <person name="Wangchuk T."/>
            <person name="Wangdi T."/>
            <person name="Weiand M."/>
            <person name="Wilkinson J."/>
            <person name="Wilson A."/>
            <person name="Yadav S."/>
            <person name="Young G."/>
            <person name="Yu Q."/>
            <person name="Zembek L."/>
            <person name="Zhong D."/>
            <person name="Zimmer A."/>
            <person name="Zwirko Z."/>
            <person name="Jaffe D.B."/>
            <person name="Alvarez P."/>
            <person name="Brockman W."/>
            <person name="Butler J."/>
            <person name="Chin C."/>
            <person name="Gnerre S."/>
            <person name="Grabherr M."/>
            <person name="Kleber M."/>
            <person name="Mauceli E."/>
            <person name="MacCallum I."/>
        </authorList>
    </citation>
    <scope>NUCLEOTIDE SEQUENCE [LARGE SCALE GENOMIC DNA]</scope>
    <source>
        <strain evidence="2">TSC#15081-1352.22</strain>
    </source>
</reference>
<reference evidence="2" key="2">
    <citation type="journal article" date="2008" name="Bioinformatics">
        <title>Assembly reconciliation.</title>
        <authorList>
            <person name="Zimin A.V."/>
            <person name="Smith D.R."/>
            <person name="Sutton G."/>
            <person name="Yorke J.A."/>
        </authorList>
    </citation>
    <scope>NUCLEOTIDE SEQUENCE</scope>
    <source>
        <strain evidence="2">TSC#15081-1352.22</strain>
    </source>
</reference>
<feature type="region of interest" description="Disordered" evidence="1">
    <location>
        <begin position="205"/>
        <end position="225"/>
    </location>
</feature>
<feature type="region of interest" description="Disordered" evidence="1">
    <location>
        <begin position="769"/>
        <end position="801"/>
    </location>
</feature>
<protein>
    <submittedName>
        <fullName evidence="2">Uncharacterized protein</fullName>
    </submittedName>
</protein>
<sequence length="1028" mass="119429">MSLLANRWVQLMHIKKQIHHKNKELQKYKLLARKRLKALRQIRKQLAGAVNQLLADYSKRRKLSSRAQARAQVARLLFIYQSSLNKWKKKNKFQQKKIRELRAQDDGVNESLRILRNRLRMHPRRKWIIANSLRRLRKQSNMRYINDNADVEIDPELFKRLLSELSCIERYLRDRKQKQIRQDDDNLSNVSAFLASEVLRKHVKKKKRHQQKKHHQQKVEDIQFTDEQENALNSKKIQSKFGKESAYKTLQKIESSVNSIIGMKKKIKVNKDQKTKEMMDMLIKSNEQNLKIEQENTIENESEIPKDVSEFKRGKKGQKLEPRYKEEHTDVNVIDRRFLPKVIYKRPSYRRHNRVPIQEEFPKLTPGVVENIKPRKTLYSTTLRKSTKKKYSLKERKLSGELENESALNETESIALSAQQLRLDKFKDLYQGIEDVNGKLKTKRNEDSSSNKSSQSRQSQRESKSLMEYINKRKSRQPNEDQQVAELTESELQLRKHQTYLQQVQHIKALQKLKHLSSHQQRQLRQLQEQVKQQLPQNQYIHHLQQLRKLQQKMRDGKAGEQSDEELNELLEAEAPQLPPKTSSQPVDLVAEKKFADQLEKEKSALKIIFEGLKEEGQPKDVAVLLRNKSVSDMQNSESYNDELTRGVSFHVSSKRPTVGHELMAKMALHNNGKIVEVQNILKDTITAPSLLDAMVDRNAIIHAVRNHDMWKTLYDLYENLKNVQIPQPVIYQMMRSQYLKFISEIVNEAIQNGAKTKGKSKAYKLEMRERRDSDSLDELEHTSYSQAPNERKSAMSYSSMENERVSAESNIYRDLKRMDDRYSVLVIQSILSAHSKYFEHLAAMEQASDAIQQVQQQMQEPKKAKPVQAAPAKPEKKRASSCITRLYYEPRRTCRQRQADEECTPCECPSEAKLDVCIKCGAELTPLPESEPSSSRADLGLPDDVLAACMHNPEVLRATANICERCSFVHKPNVLCPSFKAAGDGATRLQQQLHLIKHHASSNRQHLEGCSCCCCCQPAARHGRCSA</sequence>
<evidence type="ECO:0000256" key="1">
    <source>
        <dbReference type="SAM" id="MobiDB-lite"/>
    </source>
</evidence>
<organism evidence="2 3">
    <name type="scientific">Drosophila mojavensis</name>
    <name type="common">Fruit fly</name>
    <dbReference type="NCBI Taxonomy" id="7230"/>
    <lineage>
        <taxon>Eukaryota</taxon>
        <taxon>Metazoa</taxon>
        <taxon>Ecdysozoa</taxon>
        <taxon>Arthropoda</taxon>
        <taxon>Hexapoda</taxon>
        <taxon>Insecta</taxon>
        <taxon>Pterygota</taxon>
        <taxon>Neoptera</taxon>
        <taxon>Endopterygota</taxon>
        <taxon>Diptera</taxon>
        <taxon>Brachycera</taxon>
        <taxon>Muscomorpha</taxon>
        <taxon>Ephydroidea</taxon>
        <taxon>Drosophilidae</taxon>
        <taxon>Drosophila</taxon>
    </lineage>
</organism>
<dbReference type="EMBL" id="CH933808">
    <property type="protein sequence ID" value="EDW08667.1"/>
    <property type="molecule type" value="Genomic_DNA"/>
</dbReference>
<reference evidence="2" key="3">
    <citation type="submission" date="2015-11" db="EMBL/GenBank/DDBJ databases">
        <authorList>
            <consortium name="FlyBase"/>
        </authorList>
    </citation>
    <scope>NUCLEOTIDE SEQUENCE</scope>
    <source>
        <strain evidence="2">TSC#15081-1352.22</strain>
    </source>
</reference>
<evidence type="ECO:0000313" key="2">
    <source>
        <dbReference type="EMBL" id="EDW08667.1"/>
    </source>
</evidence>
<dbReference type="HOGENOM" id="CLU_326047_0_0_1"/>
<dbReference type="Proteomes" id="UP000009192">
    <property type="component" value="Unassembled WGS sequence"/>
</dbReference>
<evidence type="ECO:0000313" key="3">
    <source>
        <dbReference type="Proteomes" id="UP000009192"/>
    </source>
</evidence>
<accession>B4KLN1</accession>
<dbReference type="OrthoDB" id="7873078at2759"/>